<evidence type="ECO:0000259" key="3">
    <source>
        <dbReference type="Pfam" id="PF12222"/>
    </source>
</evidence>
<keyword evidence="2" id="KW-0732">Signal</keyword>
<feature type="signal peptide" evidence="2">
    <location>
        <begin position="1"/>
        <end position="26"/>
    </location>
</feature>
<evidence type="ECO:0000256" key="2">
    <source>
        <dbReference type="SAM" id="SignalP"/>
    </source>
</evidence>
<feature type="domain" description="Peptide N-acetyl-beta-D-glucosaminyl asparaginase amidase A N-terminal" evidence="3">
    <location>
        <begin position="51"/>
        <end position="325"/>
    </location>
</feature>
<name>A0A841G549_9ACTN</name>
<dbReference type="Pfam" id="PF12222">
    <property type="entry name" value="PNGaseA"/>
    <property type="match status" value="1"/>
</dbReference>
<dbReference type="Proteomes" id="UP000548476">
    <property type="component" value="Unassembled WGS sequence"/>
</dbReference>
<dbReference type="InterPro" id="IPR056948">
    <property type="entry name" value="PNGaseA_N"/>
</dbReference>
<dbReference type="RefSeq" id="WP_184792313.1">
    <property type="nucleotide sequence ID" value="NZ_BONT01000050.1"/>
</dbReference>
<evidence type="ECO:0000256" key="1">
    <source>
        <dbReference type="SAM" id="MobiDB-lite"/>
    </source>
</evidence>
<feature type="chain" id="PRO_5032916688" description="Peptide N-acetyl-beta-D-glucosaminyl asparaginase amidase A N-terminal domain-containing protein" evidence="2">
    <location>
        <begin position="27"/>
        <end position="539"/>
    </location>
</feature>
<comment type="caution">
    <text evidence="4">The sequence shown here is derived from an EMBL/GenBank/DDBJ whole genome shotgun (WGS) entry which is preliminary data.</text>
</comment>
<dbReference type="EMBL" id="JACHGT010000020">
    <property type="protein sequence ID" value="MBB6039230.1"/>
    <property type="molecule type" value="Genomic_DNA"/>
</dbReference>
<sequence>MRLTHKALLAAGAAALAVAVAVPAHAAEPPPEFGTDWDDPRTAVTPVEKPDTRSCEVPLVDYEFRDFTPFEGTYTPPADCAGDWSKVVLRLEGAVAGRQYDRLGALTIGGVPIFKTSTPEPSAEGIRWTVESDLTEYAALLRSPQPTWMLIGNVVNDTYTGVLDVQVYLTFYTTDAANPAGSVAETVTPLADEHKEDGTTIGNLTLPRNSERLIADVYATGSGGGCEEFWYFTAPAPDYSCPNPDGPYREVQVLVDGELAGIAAPFPHVYTGGWSNPFLWYVLPAPRAFDIRPVSYDLTPFLGRLNDGAAHEITVQVVGVQPGQSGWDTPVAFRSWQDEGSTVVRGRLIGNRATDLKNTSTHTADGDAHRVDTKGSHRLTTVGTLKTSHGTVVTTVDRAVANTGVHSWGPGENPDGVTGTWTDDVTVARVGGGLPSLESSRKTFTLDGNIAVDTADRLTTTITIGDAEKYRSLSGDGLTVTNMSDVYTGEAGWNISAPRPERHAMGTSEHHYTLSGTEGCYDHRIATKNGYVTADENGC</sequence>
<reference evidence="4 5" key="1">
    <citation type="submission" date="2020-08" db="EMBL/GenBank/DDBJ databases">
        <title>Genomic Encyclopedia of Type Strains, Phase IV (KMG-IV): sequencing the most valuable type-strain genomes for metagenomic binning, comparative biology and taxonomic classification.</title>
        <authorList>
            <person name="Goeker M."/>
        </authorList>
    </citation>
    <scope>NUCLEOTIDE SEQUENCE [LARGE SCALE GENOMIC DNA]</scope>
    <source>
        <strain evidence="4 5">YIM 65646</strain>
    </source>
</reference>
<evidence type="ECO:0000313" key="4">
    <source>
        <dbReference type="EMBL" id="MBB6039230.1"/>
    </source>
</evidence>
<evidence type="ECO:0000313" key="5">
    <source>
        <dbReference type="Proteomes" id="UP000548476"/>
    </source>
</evidence>
<dbReference type="PANTHER" id="PTHR31104">
    <property type="entry name" value="PEPTIDE-N4-(N-ACETYL-BETA-GLUCOSAMINYL)ASPARAGINE AMIDASE A PROTEIN"/>
    <property type="match status" value="1"/>
</dbReference>
<proteinExistence type="predicted"/>
<keyword evidence="5" id="KW-1185">Reference proteome</keyword>
<dbReference type="InterPro" id="IPR021102">
    <property type="entry name" value="PNGase_A"/>
</dbReference>
<dbReference type="AlphaFoldDB" id="A0A841G549"/>
<organism evidence="4 5">
    <name type="scientific">Phytomonospora endophytica</name>
    <dbReference type="NCBI Taxonomy" id="714109"/>
    <lineage>
        <taxon>Bacteria</taxon>
        <taxon>Bacillati</taxon>
        <taxon>Actinomycetota</taxon>
        <taxon>Actinomycetes</taxon>
        <taxon>Micromonosporales</taxon>
        <taxon>Micromonosporaceae</taxon>
        <taxon>Phytomonospora</taxon>
    </lineage>
</organism>
<protein>
    <recommendedName>
        <fullName evidence="3">Peptide N-acetyl-beta-D-glucosaminyl asparaginase amidase A N-terminal domain-containing protein</fullName>
    </recommendedName>
</protein>
<gene>
    <name evidence="4" type="ORF">HNR73_007121</name>
</gene>
<feature type="region of interest" description="Disordered" evidence="1">
    <location>
        <begin position="28"/>
        <end position="50"/>
    </location>
</feature>
<accession>A0A841G549</accession>